<dbReference type="InParanoid" id="D8SV79"/>
<dbReference type="HOGENOM" id="CLU_1689745_0_0_1"/>
<dbReference type="Proteomes" id="UP000001514">
    <property type="component" value="Unassembled WGS sequence"/>
</dbReference>
<evidence type="ECO:0000313" key="1">
    <source>
        <dbReference type="EMBL" id="EFJ11828.1"/>
    </source>
</evidence>
<sequence length="156" mass="17563">MGSLESWSYEVGQFCCPDFAVANLGHVFLSKFLGLPAINICLCSTFLKEMTATFSFTHVAFEMNVAWSRACNNNRKSSQELDPLAYLKLLVKKDLSKITMSLSRLAMDMENMVKQEFKIAVDNDRLADDSGTRVRTGRKCLTFDELALLATLDTRE</sequence>
<accession>D8SV79</accession>
<dbReference type="KEGG" id="smo:SELMODRAFT_426072"/>
<protein>
    <submittedName>
        <fullName evidence="1">Uncharacterized protein</fullName>
    </submittedName>
</protein>
<organism evidence="2">
    <name type="scientific">Selaginella moellendorffii</name>
    <name type="common">Spikemoss</name>
    <dbReference type="NCBI Taxonomy" id="88036"/>
    <lineage>
        <taxon>Eukaryota</taxon>
        <taxon>Viridiplantae</taxon>
        <taxon>Streptophyta</taxon>
        <taxon>Embryophyta</taxon>
        <taxon>Tracheophyta</taxon>
        <taxon>Lycopodiopsida</taxon>
        <taxon>Selaginellales</taxon>
        <taxon>Selaginellaceae</taxon>
        <taxon>Selaginella</taxon>
    </lineage>
</organism>
<reference evidence="1 2" key="1">
    <citation type="journal article" date="2011" name="Science">
        <title>The Selaginella genome identifies genetic changes associated with the evolution of vascular plants.</title>
        <authorList>
            <person name="Banks J.A."/>
            <person name="Nishiyama T."/>
            <person name="Hasebe M."/>
            <person name="Bowman J.L."/>
            <person name="Gribskov M."/>
            <person name="dePamphilis C."/>
            <person name="Albert V.A."/>
            <person name="Aono N."/>
            <person name="Aoyama T."/>
            <person name="Ambrose B.A."/>
            <person name="Ashton N.W."/>
            <person name="Axtell M.J."/>
            <person name="Barker E."/>
            <person name="Barker M.S."/>
            <person name="Bennetzen J.L."/>
            <person name="Bonawitz N.D."/>
            <person name="Chapple C."/>
            <person name="Cheng C."/>
            <person name="Correa L.G."/>
            <person name="Dacre M."/>
            <person name="DeBarry J."/>
            <person name="Dreyer I."/>
            <person name="Elias M."/>
            <person name="Engstrom E.M."/>
            <person name="Estelle M."/>
            <person name="Feng L."/>
            <person name="Finet C."/>
            <person name="Floyd S.K."/>
            <person name="Frommer W.B."/>
            <person name="Fujita T."/>
            <person name="Gramzow L."/>
            <person name="Gutensohn M."/>
            <person name="Harholt J."/>
            <person name="Hattori M."/>
            <person name="Heyl A."/>
            <person name="Hirai T."/>
            <person name="Hiwatashi Y."/>
            <person name="Ishikawa M."/>
            <person name="Iwata M."/>
            <person name="Karol K.G."/>
            <person name="Koehler B."/>
            <person name="Kolukisaoglu U."/>
            <person name="Kubo M."/>
            <person name="Kurata T."/>
            <person name="Lalonde S."/>
            <person name="Li K."/>
            <person name="Li Y."/>
            <person name="Litt A."/>
            <person name="Lyons E."/>
            <person name="Manning G."/>
            <person name="Maruyama T."/>
            <person name="Michael T.P."/>
            <person name="Mikami K."/>
            <person name="Miyazaki S."/>
            <person name="Morinaga S."/>
            <person name="Murata T."/>
            <person name="Mueller-Roeber B."/>
            <person name="Nelson D.R."/>
            <person name="Obara M."/>
            <person name="Oguri Y."/>
            <person name="Olmstead R.G."/>
            <person name="Onodera N."/>
            <person name="Petersen B.L."/>
            <person name="Pils B."/>
            <person name="Prigge M."/>
            <person name="Rensing S.A."/>
            <person name="Riano-Pachon D.M."/>
            <person name="Roberts A.W."/>
            <person name="Sato Y."/>
            <person name="Scheller H.V."/>
            <person name="Schulz B."/>
            <person name="Schulz C."/>
            <person name="Shakirov E.V."/>
            <person name="Shibagaki N."/>
            <person name="Shinohara N."/>
            <person name="Shippen D.E."/>
            <person name="Soerensen I."/>
            <person name="Sotooka R."/>
            <person name="Sugimoto N."/>
            <person name="Sugita M."/>
            <person name="Sumikawa N."/>
            <person name="Tanurdzic M."/>
            <person name="Theissen G."/>
            <person name="Ulvskov P."/>
            <person name="Wakazuki S."/>
            <person name="Weng J.K."/>
            <person name="Willats W.W."/>
            <person name="Wipf D."/>
            <person name="Wolf P.G."/>
            <person name="Yang L."/>
            <person name="Zimmer A.D."/>
            <person name="Zhu Q."/>
            <person name="Mitros T."/>
            <person name="Hellsten U."/>
            <person name="Loque D."/>
            <person name="Otillar R."/>
            <person name="Salamov A."/>
            <person name="Schmutz J."/>
            <person name="Shapiro H."/>
            <person name="Lindquist E."/>
            <person name="Lucas S."/>
            <person name="Rokhsar D."/>
            <person name="Grigoriev I.V."/>
        </authorList>
    </citation>
    <scope>NUCLEOTIDE SEQUENCE [LARGE SCALE GENOMIC DNA]</scope>
</reference>
<name>D8SV79_SELML</name>
<proteinExistence type="predicted"/>
<dbReference type="AlphaFoldDB" id="D8SV79"/>
<dbReference type="EMBL" id="GL377644">
    <property type="protein sequence ID" value="EFJ11828.1"/>
    <property type="molecule type" value="Genomic_DNA"/>
</dbReference>
<keyword evidence="2" id="KW-1185">Reference proteome</keyword>
<dbReference type="Gramene" id="EFJ11828">
    <property type="protein sequence ID" value="EFJ11828"/>
    <property type="gene ID" value="SELMODRAFT_426072"/>
</dbReference>
<evidence type="ECO:0000313" key="2">
    <source>
        <dbReference type="Proteomes" id="UP000001514"/>
    </source>
</evidence>
<gene>
    <name evidence="1" type="ORF">SELMODRAFT_426072</name>
</gene>